<evidence type="ECO:0000313" key="2">
    <source>
        <dbReference type="Proteomes" id="UP000499080"/>
    </source>
</evidence>
<dbReference type="EMBL" id="BGPR01000942">
    <property type="protein sequence ID" value="GBM40759.1"/>
    <property type="molecule type" value="Genomic_DNA"/>
</dbReference>
<name>A0A4Y2FK79_ARAVE</name>
<proteinExistence type="predicted"/>
<accession>A0A4Y2FK79</accession>
<reference evidence="1 2" key="1">
    <citation type="journal article" date="2019" name="Sci. Rep.">
        <title>Orb-weaving spider Araneus ventricosus genome elucidates the spidroin gene catalogue.</title>
        <authorList>
            <person name="Kono N."/>
            <person name="Nakamura H."/>
            <person name="Ohtoshi R."/>
            <person name="Moran D.A.P."/>
            <person name="Shinohara A."/>
            <person name="Yoshida Y."/>
            <person name="Fujiwara M."/>
            <person name="Mori M."/>
            <person name="Tomita M."/>
            <person name="Arakawa K."/>
        </authorList>
    </citation>
    <scope>NUCLEOTIDE SEQUENCE [LARGE SCALE GENOMIC DNA]</scope>
</reference>
<evidence type="ECO:0000313" key="1">
    <source>
        <dbReference type="EMBL" id="GBM40759.1"/>
    </source>
</evidence>
<comment type="caution">
    <text evidence="1">The sequence shown here is derived from an EMBL/GenBank/DDBJ whole genome shotgun (WGS) entry which is preliminary data.</text>
</comment>
<protein>
    <submittedName>
        <fullName evidence="1">Uncharacterized protein</fullName>
    </submittedName>
</protein>
<dbReference type="Proteomes" id="UP000499080">
    <property type="component" value="Unassembled WGS sequence"/>
</dbReference>
<gene>
    <name evidence="1" type="ORF">AVEN_157903_1</name>
</gene>
<dbReference type="AlphaFoldDB" id="A0A4Y2FK79"/>
<keyword evidence="2" id="KW-1185">Reference proteome</keyword>
<sequence length="95" mass="10413">MGFYIVFITQRLQRCLSGSGMQTIAIVMAKVLKGKGITIGISLLQEDPSDRLTKELSLCFAERALNVPHFYSDGRRNAAISFFQKSTGVLLDGDG</sequence>
<organism evidence="1 2">
    <name type="scientific">Araneus ventricosus</name>
    <name type="common">Orbweaver spider</name>
    <name type="synonym">Epeira ventricosa</name>
    <dbReference type="NCBI Taxonomy" id="182803"/>
    <lineage>
        <taxon>Eukaryota</taxon>
        <taxon>Metazoa</taxon>
        <taxon>Ecdysozoa</taxon>
        <taxon>Arthropoda</taxon>
        <taxon>Chelicerata</taxon>
        <taxon>Arachnida</taxon>
        <taxon>Araneae</taxon>
        <taxon>Araneomorphae</taxon>
        <taxon>Entelegynae</taxon>
        <taxon>Araneoidea</taxon>
        <taxon>Araneidae</taxon>
        <taxon>Araneus</taxon>
    </lineage>
</organism>